<name>K1TM23_9ZZZZ</name>
<evidence type="ECO:0000313" key="1">
    <source>
        <dbReference type="EMBL" id="EKC68619.1"/>
    </source>
</evidence>
<dbReference type="GO" id="GO:0008233">
    <property type="term" value="F:peptidase activity"/>
    <property type="evidence" value="ECO:0007669"/>
    <property type="project" value="UniProtKB-KW"/>
</dbReference>
<sequence>VLTPGIDLTQYKRNPVLLYMHTRGFDGKSTPIGRVENIRVEGDELRGTPVFDMKDPFAAEIARKWEEDFIRMCSAGLEPVELSTATEYLLPGQSRATVVRSKLVEVSIADIGSNDDALQLYEPSGKILRLASGADSEIVPLLKNAHSPAAEPAPEENNGNNQTLFSMNKILLTLGLPATATEDDAVNAITKLQGDVARIETLELSRIEAAVDAAIEARKTTADKRDHLITLGKKAGFDVLQSTIAMLTPVQKPTQLINPAGGAASSASVELAYSEMSDEQLRKLEKENPEKFMQLFKAEFGYVPKIDK</sequence>
<organism evidence="1">
    <name type="scientific">human gut metagenome</name>
    <dbReference type="NCBI Taxonomy" id="408170"/>
    <lineage>
        <taxon>unclassified sequences</taxon>
        <taxon>metagenomes</taxon>
        <taxon>organismal metagenomes</taxon>
    </lineage>
</organism>
<comment type="caution">
    <text evidence="1">The sequence shown here is derived from an EMBL/GenBank/DDBJ whole genome shotgun (WGS) entry which is preliminary data.</text>
</comment>
<proteinExistence type="predicted"/>
<gene>
    <name evidence="1" type="ORF">OBE_04835</name>
</gene>
<dbReference type="EMBL" id="AJWZ01003296">
    <property type="protein sequence ID" value="EKC68619.1"/>
    <property type="molecule type" value="Genomic_DNA"/>
</dbReference>
<keyword evidence="1" id="KW-0378">Hydrolase</keyword>
<feature type="non-terminal residue" evidence="1">
    <location>
        <position position="1"/>
    </location>
</feature>
<keyword evidence="1" id="KW-0645">Protease</keyword>
<dbReference type="GO" id="GO:0006508">
    <property type="term" value="P:proteolysis"/>
    <property type="evidence" value="ECO:0007669"/>
    <property type="project" value="UniProtKB-KW"/>
</dbReference>
<protein>
    <submittedName>
        <fullName evidence="1">Prohead protease</fullName>
    </submittedName>
</protein>
<reference evidence="1" key="1">
    <citation type="journal article" date="2013" name="Environ. Microbiol.">
        <title>Microbiota from the distal guts of lean and obese adolescents exhibit partial functional redundancy besides clear differences in community structure.</title>
        <authorList>
            <person name="Ferrer M."/>
            <person name="Ruiz A."/>
            <person name="Lanza F."/>
            <person name="Haange S.B."/>
            <person name="Oberbach A."/>
            <person name="Till H."/>
            <person name="Bargiela R."/>
            <person name="Campoy C."/>
            <person name="Segura M.T."/>
            <person name="Richter M."/>
            <person name="von Bergen M."/>
            <person name="Seifert J."/>
            <person name="Suarez A."/>
        </authorList>
    </citation>
    <scope>NUCLEOTIDE SEQUENCE</scope>
</reference>
<accession>K1TM23</accession>
<dbReference type="AlphaFoldDB" id="K1TM23"/>